<evidence type="ECO:0000313" key="2">
    <source>
        <dbReference type="Proteomes" id="UP000316621"/>
    </source>
</evidence>
<dbReference type="AlphaFoldDB" id="A0A4Y7KKB0"/>
<proteinExistence type="predicted"/>
<protein>
    <submittedName>
        <fullName evidence="1">Uncharacterized protein</fullName>
    </submittedName>
</protein>
<dbReference type="EMBL" id="CM010721">
    <property type="protein sequence ID" value="RZC72325.1"/>
    <property type="molecule type" value="Genomic_DNA"/>
</dbReference>
<reference evidence="1 2" key="1">
    <citation type="journal article" date="2018" name="Science">
        <title>The opium poppy genome and morphinan production.</title>
        <authorList>
            <person name="Guo L."/>
            <person name="Winzer T."/>
            <person name="Yang X."/>
            <person name="Li Y."/>
            <person name="Ning Z."/>
            <person name="He Z."/>
            <person name="Teodor R."/>
            <person name="Lu Y."/>
            <person name="Bowser T.A."/>
            <person name="Graham I.A."/>
            <person name="Ye K."/>
        </authorList>
    </citation>
    <scope>NUCLEOTIDE SEQUENCE [LARGE SCALE GENOMIC DNA]</scope>
    <source>
        <strain evidence="2">cv. HN1</strain>
        <tissue evidence="1">Leaves</tissue>
    </source>
</reference>
<keyword evidence="2" id="KW-1185">Reference proteome</keyword>
<dbReference type="Gramene" id="RZC72325">
    <property type="protein sequence ID" value="RZC72325"/>
    <property type="gene ID" value="C5167_035525"/>
</dbReference>
<evidence type="ECO:0000313" key="1">
    <source>
        <dbReference type="EMBL" id="RZC72325.1"/>
    </source>
</evidence>
<name>A0A4Y7KKB0_PAPSO</name>
<dbReference type="Proteomes" id="UP000316621">
    <property type="component" value="Chromosome 7"/>
</dbReference>
<sequence length="67" mass="7661">METFTTTARRSREGLTTGWWLRWIMIAWIEEVVEWVVSSRDGEWIVMAVLVGDELVLLATFSVVGCA</sequence>
<accession>A0A4Y7KKB0</accession>
<gene>
    <name evidence="1" type="ORF">C5167_035525</name>
</gene>
<organism evidence="1 2">
    <name type="scientific">Papaver somniferum</name>
    <name type="common">Opium poppy</name>
    <dbReference type="NCBI Taxonomy" id="3469"/>
    <lineage>
        <taxon>Eukaryota</taxon>
        <taxon>Viridiplantae</taxon>
        <taxon>Streptophyta</taxon>
        <taxon>Embryophyta</taxon>
        <taxon>Tracheophyta</taxon>
        <taxon>Spermatophyta</taxon>
        <taxon>Magnoliopsida</taxon>
        <taxon>Ranunculales</taxon>
        <taxon>Papaveraceae</taxon>
        <taxon>Papaveroideae</taxon>
        <taxon>Papaver</taxon>
    </lineage>
</organism>